<reference evidence="1" key="2">
    <citation type="submission" date="2015-06" db="UniProtKB">
        <authorList>
            <consortium name="EnsemblMetazoa"/>
        </authorList>
    </citation>
    <scope>IDENTIFICATION</scope>
</reference>
<keyword evidence="2" id="KW-1185">Reference proteome</keyword>
<dbReference type="EnsemblMetazoa" id="tetur19g03310.1">
    <property type="protein sequence ID" value="tetur19g03310.1"/>
    <property type="gene ID" value="tetur19g03310"/>
</dbReference>
<dbReference type="HOGENOM" id="CLU_3109029_0_0_1"/>
<dbReference type="AlphaFoldDB" id="T1KSI9"/>
<dbReference type="Proteomes" id="UP000015104">
    <property type="component" value="Unassembled WGS sequence"/>
</dbReference>
<proteinExistence type="predicted"/>
<reference evidence="2" key="1">
    <citation type="submission" date="2011-08" db="EMBL/GenBank/DDBJ databases">
        <authorList>
            <person name="Rombauts S."/>
        </authorList>
    </citation>
    <scope>NUCLEOTIDE SEQUENCE</scope>
    <source>
        <strain evidence="2">London</strain>
    </source>
</reference>
<protein>
    <submittedName>
        <fullName evidence="1">Uncharacterized protein</fullName>
    </submittedName>
</protein>
<dbReference type="EMBL" id="CAEY01000425">
    <property type="status" value="NOT_ANNOTATED_CDS"/>
    <property type="molecule type" value="Genomic_DNA"/>
</dbReference>
<evidence type="ECO:0000313" key="2">
    <source>
        <dbReference type="Proteomes" id="UP000015104"/>
    </source>
</evidence>
<name>T1KSI9_TETUR</name>
<sequence>MRQKETVSFENLETSITRVGHNLMASVPLTQHWTLDDHHLLFIFSTFFRFP</sequence>
<evidence type="ECO:0000313" key="1">
    <source>
        <dbReference type="EnsemblMetazoa" id="tetur19g03310.1"/>
    </source>
</evidence>
<accession>T1KSI9</accession>
<organism evidence="1 2">
    <name type="scientific">Tetranychus urticae</name>
    <name type="common">Two-spotted spider mite</name>
    <dbReference type="NCBI Taxonomy" id="32264"/>
    <lineage>
        <taxon>Eukaryota</taxon>
        <taxon>Metazoa</taxon>
        <taxon>Ecdysozoa</taxon>
        <taxon>Arthropoda</taxon>
        <taxon>Chelicerata</taxon>
        <taxon>Arachnida</taxon>
        <taxon>Acari</taxon>
        <taxon>Acariformes</taxon>
        <taxon>Trombidiformes</taxon>
        <taxon>Prostigmata</taxon>
        <taxon>Eleutherengona</taxon>
        <taxon>Raphignathae</taxon>
        <taxon>Tetranychoidea</taxon>
        <taxon>Tetranychidae</taxon>
        <taxon>Tetranychus</taxon>
    </lineage>
</organism>